<dbReference type="InterPro" id="IPR002178">
    <property type="entry name" value="PTS_EIIA_type-2_dom"/>
</dbReference>
<keyword evidence="12" id="KW-0762">Sugar transport</keyword>
<dbReference type="Pfam" id="PF00359">
    <property type="entry name" value="PTS_EIIA_2"/>
    <property type="match status" value="1"/>
</dbReference>
<organism evidence="12 13">
    <name type="scientific">Frischella japonica</name>
    <dbReference type="NCBI Taxonomy" id="2741544"/>
    <lineage>
        <taxon>Bacteria</taxon>
        <taxon>Pseudomonadati</taxon>
        <taxon>Pseudomonadota</taxon>
        <taxon>Gammaproteobacteria</taxon>
        <taxon>Orbales</taxon>
        <taxon>Orbaceae</taxon>
        <taxon>Frischella</taxon>
    </lineage>
</organism>
<feature type="domain" description="PTS EIIA type-2" evidence="11">
    <location>
        <begin position="6"/>
        <end position="153"/>
    </location>
</feature>
<keyword evidence="3" id="KW-0963">Cytoplasm</keyword>
<evidence type="ECO:0000313" key="13">
    <source>
        <dbReference type="Proteomes" id="UP000651208"/>
    </source>
</evidence>
<keyword evidence="7" id="KW-0418">Kinase</keyword>
<gene>
    <name evidence="12" type="ORF">FcAc13_05910</name>
</gene>
<comment type="caution">
    <text evidence="12">The sequence shown here is derived from an EMBL/GenBank/DDBJ whole genome shotgun (WGS) entry which is preliminary data.</text>
</comment>
<dbReference type="EMBL" id="JABURY010000014">
    <property type="protein sequence ID" value="MBC9130842.1"/>
    <property type="molecule type" value="Genomic_DNA"/>
</dbReference>
<sequence>MALKQSLIENDSILLGASASNWQEAVKLGTDMLVKSGAIEAAYYDAIINCVEKMGPYIIIAPGFAMPHARPEDGVNRTAFALVTLKEPVLFDGEDEPVKVLITLAGSDSDKHMAGLMEVTQALEDENSETGINLDKFVQCHTKEDVYDVIDQALE</sequence>
<dbReference type="Proteomes" id="UP000651208">
    <property type="component" value="Unassembled WGS sequence"/>
</dbReference>
<dbReference type="SUPFAM" id="SSF55804">
    <property type="entry name" value="Phoshotransferase/anion transport protein"/>
    <property type="match status" value="1"/>
</dbReference>
<evidence type="ECO:0000259" key="11">
    <source>
        <dbReference type="PROSITE" id="PS51094"/>
    </source>
</evidence>
<evidence type="ECO:0000256" key="6">
    <source>
        <dbReference type="ARBA" id="ARBA00022683"/>
    </source>
</evidence>
<dbReference type="InterPro" id="IPR051351">
    <property type="entry name" value="Ascorbate-PTS_EIIA_comp"/>
</dbReference>
<dbReference type="InterPro" id="IPR016152">
    <property type="entry name" value="PTrfase/Anion_transptr"/>
</dbReference>
<dbReference type="CDD" id="cd00211">
    <property type="entry name" value="PTS_IIA_fru"/>
    <property type="match status" value="1"/>
</dbReference>
<dbReference type="Gene3D" id="3.40.930.10">
    <property type="entry name" value="Mannitol-specific EII, Chain A"/>
    <property type="match status" value="1"/>
</dbReference>
<accession>A0ABR7QXA8</accession>
<keyword evidence="13" id="KW-1185">Reference proteome</keyword>
<keyword evidence="2" id="KW-0813">Transport</keyword>
<evidence type="ECO:0000256" key="3">
    <source>
        <dbReference type="ARBA" id="ARBA00022490"/>
    </source>
</evidence>
<comment type="function">
    <text evidence="8">The phosphoenolpyruvate-dependent sugar phosphotransferase system (sugar PTS), a major carbohydrate active transport system, catalyzes the phosphorylation of incoming sugar substrates concomitantly with their translocation across the cell membrane. The enzyme II UlaABC PTS system is involved in ascorbate transport.</text>
</comment>
<evidence type="ECO:0000256" key="1">
    <source>
        <dbReference type="ARBA" id="ARBA00004496"/>
    </source>
</evidence>
<protein>
    <recommendedName>
        <fullName evidence="9">Ascorbate-specific PTS system EIIA component</fullName>
    </recommendedName>
    <alternativeName>
        <fullName evidence="10">Ascorbate-specific phosphotransferase enzyme IIA component</fullName>
    </alternativeName>
</protein>
<keyword evidence="4" id="KW-0597">Phosphoprotein</keyword>
<proteinExistence type="predicted"/>
<evidence type="ECO:0000256" key="9">
    <source>
        <dbReference type="ARBA" id="ARBA00041175"/>
    </source>
</evidence>
<reference evidence="12 13" key="1">
    <citation type="submission" date="2020-06" db="EMBL/GenBank/DDBJ databases">
        <title>Frischella cerana isolated from Apis cerana gut homogenate.</title>
        <authorList>
            <person name="Wolter L.A."/>
            <person name="Suenami S."/>
            <person name="Miyazaki R."/>
        </authorList>
    </citation>
    <scope>NUCLEOTIDE SEQUENCE [LARGE SCALE GENOMIC DNA]</scope>
    <source>
        <strain evidence="12 13">Ac13</strain>
    </source>
</reference>
<name>A0ABR7QXA8_9GAMM</name>
<comment type="subcellular location">
    <subcellularLocation>
        <location evidence="1">Cytoplasm</location>
    </subcellularLocation>
</comment>
<evidence type="ECO:0000256" key="4">
    <source>
        <dbReference type="ARBA" id="ARBA00022553"/>
    </source>
</evidence>
<evidence type="ECO:0000256" key="10">
    <source>
        <dbReference type="ARBA" id="ARBA00042072"/>
    </source>
</evidence>
<dbReference type="RefSeq" id="WP_187755291.1">
    <property type="nucleotide sequence ID" value="NZ_JABURY010000014.1"/>
</dbReference>
<keyword evidence="5" id="KW-0808">Transferase</keyword>
<evidence type="ECO:0000313" key="12">
    <source>
        <dbReference type="EMBL" id="MBC9130842.1"/>
    </source>
</evidence>
<dbReference type="PANTHER" id="PTHR36203:SF1">
    <property type="entry name" value="ASCORBATE-SPECIFIC PTS SYSTEM EIIA COMPONENT"/>
    <property type="match status" value="1"/>
</dbReference>
<evidence type="ECO:0000256" key="5">
    <source>
        <dbReference type="ARBA" id="ARBA00022679"/>
    </source>
</evidence>
<evidence type="ECO:0000256" key="7">
    <source>
        <dbReference type="ARBA" id="ARBA00022777"/>
    </source>
</evidence>
<dbReference type="PANTHER" id="PTHR36203">
    <property type="entry name" value="ASCORBATE-SPECIFIC PTS SYSTEM EIIA COMPONENT"/>
    <property type="match status" value="1"/>
</dbReference>
<keyword evidence="6" id="KW-0598">Phosphotransferase system</keyword>
<evidence type="ECO:0000256" key="2">
    <source>
        <dbReference type="ARBA" id="ARBA00022448"/>
    </source>
</evidence>
<evidence type="ECO:0000256" key="8">
    <source>
        <dbReference type="ARBA" id="ARBA00037387"/>
    </source>
</evidence>
<dbReference type="PROSITE" id="PS51094">
    <property type="entry name" value="PTS_EIIA_TYPE_2"/>
    <property type="match status" value="1"/>
</dbReference>